<dbReference type="Pfam" id="PF01370">
    <property type="entry name" value="Epimerase"/>
    <property type="match status" value="1"/>
</dbReference>
<dbReference type="InterPro" id="IPR036291">
    <property type="entry name" value="NAD(P)-bd_dom_sf"/>
</dbReference>
<dbReference type="SUPFAM" id="SSF51735">
    <property type="entry name" value="NAD(P)-binding Rossmann-fold domains"/>
    <property type="match status" value="1"/>
</dbReference>
<sequence>MSELVFITGASGFIGSQTAQSVLQAGYRIRLSIRRKEQEQEIRAVLKGAPQEKVEFTHIPDLTTAGAFEEALKGVDHVFHLASPMPGKGDDFRRDYVEPAVSGSLAILQEALKHNQIKLVVVTSSILALVPLGGLANTGRRVAANTRERLPVDMDMKFPEGFAGHGMKYSASKILAQQATRDFVEKQKPHYKLVTFHPVLVIGESLVQKSFEQLDGMNQVLWGTLHQPKPIMPSTFVDVKQCAEAHVKALQNYEKMENGTEYILSSPPVAWDAVAQLVKKEYPQVQVKLVDGPELSSKFEVDTEPADRDLGIKWRPAQDIVRDVMEQQLAFQKQSHL</sequence>
<feature type="domain" description="NAD-dependent epimerase/dehydratase" evidence="3">
    <location>
        <begin position="5"/>
        <end position="262"/>
    </location>
</feature>
<dbReference type="Gene3D" id="3.40.50.720">
    <property type="entry name" value="NAD(P)-binding Rossmann-like Domain"/>
    <property type="match status" value="1"/>
</dbReference>
<accession>A0A6A6FW97</accession>
<protein>
    <recommendedName>
        <fullName evidence="3">NAD-dependent epimerase/dehydratase domain-containing protein</fullName>
    </recommendedName>
</protein>
<evidence type="ECO:0000313" key="4">
    <source>
        <dbReference type="EMBL" id="KAF2217681.1"/>
    </source>
</evidence>
<gene>
    <name evidence="4" type="ORF">CERZMDRAFT_119472</name>
</gene>
<dbReference type="OrthoDB" id="2735536at2759"/>
<name>A0A6A6FW97_9PEZI</name>
<proteinExistence type="inferred from homology"/>
<dbReference type="PANTHER" id="PTHR10366:SF812">
    <property type="entry name" value="VPS9 DOMAIN-CONTAINING PROTEIN"/>
    <property type="match status" value="1"/>
</dbReference>
<dbReference type="InterPro" id="IPR050425">
    <property type="entry name" value="NAD(P)_dehydrat-like"/>
</dbReference>
<reference evidence="4" key="1">
    <citation type="journal article" date="2020" name="Stud. Mycol.">
        <title>101 Dothideomycetes genomes: a test case for predicting lifestyles and emergence of pathogens.</title>
        <authorList>
            <person name="Haridas S."/>
            <person name="Albert R."/>
            <person name="Binder M."/>
            <person name="Bloem J."/>
            <person name="Labutti K."/>
            <person name="Salamov A."/>
            <person name="Andreopoulos B."/>
            <person name="Baker S."/>
            <person name="Barry K."/>
            <person name="Bills G."/>
            <person name="Bluhm B."/>
            <person name="Cannon C."/>
            <person name="Castanera R."/>
            <person name="Culley D."/>
            <person name="Daum C."/>
            <person name="Ezra D."/>
            <person name="Gonzalez J."/>
            <person name="Henrissat B."/>
            <person name="Kuo A."/>
            <person name="Liang C."/>
            <person name="Lipzen A."/>
            <person name="Lutzoni F."/>
            <person name="Magnuson J."/>
            <person name="Mondo S."/>
            <person name="Nolan M."/>
            <person name="Ohm R."/>
            <person name="Pangilinan J."/>
            <person name="Park H.-J."/>
            <person name="Ramirez L."/>
            <person name="Alfaro M."/>
            <person name="Sun H."/>
            <person name="Tritt A."/>
            <person name="Yoshinaga Y."/>
            <person name="Zwiers L.-H."/>
            <person name="Turgeon B."/>
            <person name="Goodwin S."/>
            <person name="Spatafora J."/>
            <person name="Crous P."/>
            <person name="Grigoriev I."/>
        </authorList>
    </citation>
    <scope>NUCLEOTIDE SEQUENCE</scope>
    <source>
        <strain evidence="4">SCOH1-5</strain>
    </source>
</reference>
<evidence type="ECO:0000256" key="1">
    <source>
        <dbReference type="ARBA" id="ARBA00023002"/>
    </source>
</evidence>
<dbReference type="PANTHER" id="PTHR10366">
    <property type="entry name" value="NAD DEPENDENT EPIMERASE/DEHYDRATASE"/>
    <property type="match status" value="1"/>
</dbReference>
<comment type="similarity">
    <text evidence="2">Belongs to the NAD(P)-dependent epimerase/dehydratase family. Dihydroflavonol-4-reductase subfamily.</text>
</comment>
<dbReference type="InterPro" id="IPR001509">
    <property type="entry name" value="Epimerase_deHydtase"/>
</dbReference>
<evidence type="ECO:0000313" key="5">
    <source>
        <dbReference type="Proteomes" id="UP000799539"/>
    </source>
</evidence>
<dbReference type="EMBL" id="ML992662">
    <property type="protein sequence ID" value="KAF2217681.1"/>
    <property type="molecule type" value="Genomic_DNA"/>
</dbReference>
<evidence type="ECO:0000256" key="2">
    <source>
        <dbReference type="ARBA" id="ARBA00023445"/>
    </source>
</evidence>
<keyword evidence="1" id="KW-0560">Oxidoreductase</keyword>
<dbReference type="Proteomes" id="UP000799539">
    <property type="component" value="Unassembled WGS sequence"/>
</dbReference>
<keyword evidence="5" id="KW-1185">Reference proteome</keyword>
<organism evidence="4 5">
    <name type="scientific">Cercospora zeae-maydis SCOH1-5</name>
    <dbReference type="NCBI Taxonomy" id="717836"/>
    <lineage>
        <taxon>Eukaryota</taxon>
        <taxon>Fungi</taxon>
        <taxon>Dikarya</taxon>
        <taxon>Ascomycota</taxon>
        <taxon>Pezizomycotina</taxon>
        <taxon>Dothideomycetes</taxon>
        <taxon>Dothideomycetidae</taxon>
        <taxon>Mycosphaerellales</taxon>
        <taxon>Mycosphaerellaceae</taxon>
        <taxon>Cercospora</taxon>
    </lineage>
</organism>
<dbReference type="AlphaFoldDB" id="A0A6A6FW97"/>
<evidence type="ECO:0000259" key="3">
    <source>
        <dbReference type="Pfam" id="PF01370"/>
    </source>
</evidence>
<dbReference type="GO" id="GO:0016616">
    <property type="term" value="F:oxidoreductase activity, acting on the CH-OH group of donors, NAD or NADP as acceptor"/>
    <property type="evidence" value="ECO:0007669"/>
    <property type="project" value="TreeGrafter"/>
</dbReference>